<evidence type="ECO:0000313" key="1">
    <source>
        <dbReference type="EMBL" id="CDQ88896.1"/>
    </source>
</evidence>
<organism evidence="1 2">
    <name type="scientific">Oncorhynchus mykiss</name>
    <name type="common">Rainbow trout</name>
    <name type="synonym">Salmo gairdneri</name>
    <dbReference type="NCBI Taxonomy" id="8022"/>
    <lineage>
        <taxon>Eukaryota</taxon>
        <taxon>Metazoa</taxon>
        <taxon>Chordata</taxon>
        <taxon>Craniata</taxon>
        <taxon>Vertebrata</taxon>
        <taxon>Euteleostomi</taxon>
        <taxon>Actinopterygii</taxon>
        <taxon>Neopterygii</taxon>
        <taxon>Teleostei</taxon>
        <taxon>Protacanthopterygii</taxon>
        <taxon>Salmoniformes</taxon>
        <taxon>Salmonidae</taxon>
        <taxon>Salmoninae</taxon>
        <taxon>Oncorhynchus</taxon>
    </lineage>
</organism>
<protein>
    <submittedName>
        <fullName evidence="1">Uncharacterized protein</fullName>
    </submittedName>
</protein>
<dbReference type="STRING" id="8022.A0A060YAZ2"/>
<sequence length="119" mass="13825">MIFRTTGEAPFPGKQHELIVPEVFQKRFQKREAARKMPRRKQQNPQSVKLDSEDGVVTIVAPGILTLEADFLLGHDLEFCDADHDKILGLDDKYSGWYFFKFYLLKFYLTSLVTIRSNL</sequence>
<dbReference type="PaxDb" id="8022-A0A060YAZ2"/>
<accession>A0A060YAZ2</accession>
<evidence type="ECO:0000313" key="2">
    <source>
        <dbReference type="Proteomes" id="UP000193380"/>
    </source>
</evidence>
<dbReference type="Proteomes" id="UP000193380">
    <property type="component" value="Unassembled WGS sequence"/>
</dbReference>
<proteinExistence type="predicted"/>
<reference evidence="1" key="2">
    <citation type="submission" date="2014-03" db="EMBL/GenBank/DDBJ databases">
        <authorList>
            <person name="Genoscope - CEA"/>
        </authorList>
    </citation>
    <scope>NUCLEOTIDE SEQUENCE</scope>
</reference>
<name>A0A060YAZ2_ONCMY</name>
<dbReference type="EMBL" id="FR909039">
    <property type="protein sequence ID" value="CDQ88896.1"/>
    <property type="molecule type" value="Genomic_DNA"/>
</dbReference>
<reference evidence="1" key="1">
    <citation type="journal article" date="2014" name="Nat. Commun.">
        <title>The rainbow trout genome provides novel insights into evolution after whole-genome duplication in vertebrates.</title>
        <authorList>
            <person name="Berthelot C."/>
            <person name="Brunet F."/>
            <person name="Chalopin D."/>
            <person name="Juanchich A."/>
            <person name="Bernard M."/>
            <person name="Noel B."/>
            <person name="Bento P."/>
            <person name="Da Silva C."/>
            <person name="Labadie K."/>
            <person name="Alberti A."/>
            <person name="Aury J.M."/>
            <person name="Louis A."/>
            <person name="Dehais P."/>
            <person name="Bardou P."/>
            <person name="Montfort J."/>
            <person name="Klopp C."/>
            <person name="Cabau C."/>
            <person name="Gaspin C."/>
            <person name="Thorgaard G.H."/>
            <person name="Boussaha M."/>
            <person name="Quillet E."/>
            <person name="Guyomard R."/>
            <person name="Galiana D."/>
            <person name="Bobe J."/>
            <person name="Volff J.N."/>
            <person name="Genet C."/>
            <person name="Wincker P."/>
            <person name="Jaillon O."/>
            <person name="Roest Crollius H."/>
            <person name="Guiguen Y."/>
        </authorList>
    </citation>
    <scope>NUCLEOTIDE SEQUENCE [LARGE SCALE GENOMIC DNA]</scope>
</reference>
<gene>
    <name evidence="1" type="ORF">GSONMT00039627001</name>
</gene>
<dbReference type="AlphaFoldDB" id="A0A060YAZ2"/>